<comment type="caution">
    <text evidence="1">The sequence shown here is derived from an EMBL/GenBank/DDBJ whole genome shotgun (WGS) entry which is preliminary data.</text>
</comment>
<dbReference type="EMBL" id="BSXG01000009">
    <property type="protein sequence ID" value="GME23803.1"/>
    <property type="molecule type" value="Genomic_DNA"/>
</dbReference>
<organism evidence="1 2">
    <name type="scientific">Neofusicoccum parvum</name>
    <dbReference type="NCBI Taxonomy" id="310453"/>
    <lineage>
        <taxon>Eukaryota</taxon>
        <taxon>Fungi</taxon>
        <taxon>Dikarya</taxon>
        <taxon>Ascomycota</taxon>
        <taxon>Pezizomycotina</taxon>
        <taxon>Dothideomycetes</taxon>
        <taxon>Dothideomycetes incertae sedis</taxon>
        <taxon>Botryosphaeriales</taxon>
        <taxon>Botryosphaeriaceae</taxon>
        <taxon>Neofusicoccum</taxon>
    </lineage>
</organism>
<dbReference type="Proteomes" id="UP001165186">
    <property type="component" value="Unassembled WGS sequence"/>
</dbReference>
<proteinExistence type="predicted"/>
<reference evidence="1" key="1">
    <citation type="submission" date="2024-09" db="EMBL/GenBank/DDBJ databases">
        <title>Draft Genome Sequences of Neofusicoccum parvum.</title>
        <authorList>
            <person name="Ashida A."/>
            <person name="Camagna M."/>
            <person name="Tanaka A."/>
            <person name="Takemoto D."/>
        </authorList>
    </citation>
    <scope>NUCLEOTIDE SEQUENCE</scope>
    <source>
        <strain evidence="1">PPO83</strain>
    </source>
</reference>
<keyword evidence="2" id="KW-1185">Reference proteome</keyword>
<evidence type="ECO:0000313" key="2">
    <source>
        <dbReference type="Proteomes" id="UP001165186"/>
    </source>
</evidence>
<sequence length="546" mass="59375">MKLVLSSNSSLLAFTKQVSSQETLFAFPPSIYYPILVLGIIAAGCVFTGTNPGYTPLELEHHLRASRAQMIICEPELLSPILATSVGTDLLAEHHAAGTPRILIFDHHIHPSTPNHSPHQSGYASWRTLLRPGVSRPWQRIDSLAVASTTTAMLLFSSGTSGLPKPVSLTHTNLTAQHDLAIAYTSPAGDPHTTSQPPWRPIRRLSFLPAFHAATVPNVHVSPIRSGEVTYVLPRFAVEPVLRSIARFQITDTVIVPPCVLAVVNAPPALLADPACNLSSLRWARVGAAPLGKDVQARFQALLDRKIEDGGTGGTGWLTQIWGMTETSCLALQFAPGEGDASGSVGRPIAGLDVKVVDDEGKEVVEEVVGVEGRTVIRGELCVRGPTVVPGYVDVSSGEMVRKEWDEEGFFHTGDVVERDVRTGLWFIVDRKKELIKVRGFQVAPPEIEAVLLAHPDVLDAAVIGVFDNTTQSELPRAYIVKRETSSEQQTRESVKKWVSQRLAKYKCLEGGVVFMEAIPKTASGKILKRVLRDMAKTEMGRESKL</sequence>
<name>A0ACB5RTG5_9PEZI</name>
<gene>
    <name evidence="1" type="primary">g8540</name>
    <name evidence="1" type="ORF">NpPPO83_00008540</name>
</gene>
<evidence type="ECO:0000313" key="1">
    <source>
        <dbReference type="EMBL" id="GME23803.1"/>
    </source>
</evidence>
<protein>
    <submittedName>
        <fullName evidence="1">AMP-binding domain protein</fullName>
    </submittedName>
</protein>
<accession>A0ACB5RTG5</accession>